<protein>
    <submittedName>
        <fullName evidence="1">Uncharacterized protein</fullName>
    </submittedName>
</protein>
<proteinExistence type="predicted"/>
<gene>
    <name evidence="1" type="ORF">ACFOUR_15230</name>
</gene>
<dbReference type="EMBL" id="JBHSAQ010000013">
    <property type="protein sequence ID" value="MFC3959713.1"/>
    <property type="molecule type" value="Genomic_DNA"/>
</dbReference>
<accession>A0ABD5NRP3</accession>
<dbReference type="AlphaFoldDB" id="A0ABD5NRP3"/>
<dbReference type="GeneID" id="73902339"/>
<dbReference type="Proteomes" id="UP001595846">
    <property type="component" value="Unassembled WGS sequence"/>
</dbReference>
<evidence type="ECO:0000313" key="2">
    <source>
        <dbReference type="Proteomes" id="UP001595846"/>
    </source>
</evidence>
<sequence length="630" mass="68648">MVLQWTTLDAASDDPDAVYAAVSEAYADERVDVERAEPADPAPDRLRLDLTGATDTPLRSAIEAEAVGPLDWAVVLWQSDEMWGSMAWIYRGQEAIDTYRGSVSGSADTIAYLERFHGVRVSPCTPATPDSDYVPALDLATTEYPDDRLSLETPSSFAITGPNRWLSVIAETNDPDAFVDWLEAEFAERSLTLASPGDVIDAPWVTDGPTTLSQEPAAVESDTRVRVRVPYQGSLFEGELGVDLPVDHRRLETACRWAVVLRGDDDREQVSAWVYEPERLTFDAVDAIDRIDGDDGRRGVDVAAALERVHGIRIGPTPPGRDVTEATGDVTEAADRRPEGYEPKRRLPEVLGDLSLRIGETQGRVDGSIRRRTLQSLCDHLDRIGDSDAVRCLVSEDGIDVRSIRDGGSPALRVTVEAAAIEVASATDGPIVLELDRLLDALRAVPDADRVHADLDQSKRVGTLEAGGSSTRFELPWLTACEPVSSEVWSLDHGFAATVQLPGDAFRRALESARSDSVCRLRLHIEGSGTDRTVEFEIVQEEFESDDSNEAESTTVGAAHVVDYDPESSEMALIEPRVWTETLERVASLVPDGEPLTIRLGPAFPVELSYPLDTAAEGRVTVVLSPVLNL</sequence>
<dbReference type="Gene3D" id="3.70.10.10">
    <property type="match status" value="1"/>
</dbReference>
<keyword evidence="2" id="KW-1185">Reference proteome</keyword>
<comment type="caution">
    <text evidence="1">The sequence shown here is derived from an EMBL/GenBank/DDBJ whole genome shotgun (WGS) entry which is preliminary data.</text>
</comment>
<name>A0ABD5NRP3_9EURY</name>
<reference evidence="1 2" key="1">
    <citation type="journal article" date="2019" name="Int. J. Syst. Evol. Microbiol.">
        <title>The Global Catalogue of Microorganisms (GCM) 10K type strain sequencing project: providing services to taxonomists for standard genome sequencing and annotation.</title>
        <authorList>
            <consortium name="The Broad Institute Genomics Platform"/>
            <consortium name="The Broad Institute Genome Sequencing Center for Infectious Disease"/>
            <person name="Wu L."/>
            <person name="Ma J."/>
        </authorList>
    </citation>
    <scope>NUCLEOTIDE SEQUENCE [LARGE SCALE GENOMIC DNA]</scope>
    <source>
        <strain evidence="1 2">IBRC-M 10256</strain>
    </source>
</reference>
<evidence type="ECO:0000313" key="1">
    <source>
        <dbReference type="EMBL" id="MFC3959713.1"/>
    </source>
</evidence>
<organism evidence="1 2">
    <name type="scientific">Halovivax cerinus</name>
    <dbReference type="NCBI Taxonomy" id="1487865"/>
    <lineage>
        <taxon>Archaea</taxon>
        <taxon>Methanobacteriati</taxon>
        <taxon>Methanobacteriota</taxon>
        <taxon>Stenosarchaea group</taxon>
        <taxon>Halobacteria</taxon>
        <taxon>Halobacteriales</taxon>
        <taxon>Natrialbaceae</taxon>
        <taxon>Halovivax</taxon>
    </lineage>
</organism>
<dbReference type="RefSeq" id="WP_256533225.1">
    <property type="nucleotide sequence ID" value="NZ_CP101824.1"/>
</dbReference>